<dbReference type="Proteomes" id="UP001228376">
    <property type="component" value="Unassembled WGS sequence"/>
</dbReference>
<evidence type="ECO:0000313" key="3">
    <source>
        <dbReference type="Proteomes" id="UP001228376"/>
    </source>
</evidence>
<feature type="transmembrane region" description="Helical" evidence="1">
    <location>
        <begin position="43"/>
        <end position="61"/>
    </location>
</feature>
<dbReference type="EMBL" id="JAROCA020000001">
    <property type="protein sequence ID" value="MDY0404038.1"/>
    <property type="molecule type" value="Genomic_DNA"/>
</dbReference>
<proteinExistence type="predicted"/>
<keyword evidence="3" id="KW-1185">Reference proteome</keyword>
<feature type="transmembrane region" description="Helical" evidence="1">
    <location>
        <begin position="73"/>
        <end position="92"/>
    </location>
</feature>
<evidence type="ECO:0000313" key="2">
    <source>
        <dbReference type="EMBL" id="MDY0404038.1"/>
    </source>
</evidence>
<keyword evidence="1" id="KW-0812">Transmembrane</keyword>
<accession>A0ABU5CCJ2</accession>
<gene>
    <name evidence="2" type="ORF">P5G51_000155</name>
</gene>
<evidence type="ECO:0000256" key="1">
    <source>
        <dbReference type="SAM" id="Phobius"/>
    </source>
</evidence>
<comment type="caution">
    <text evidence="2">The sequence shown here is derived from an EMBL/GenBank/DDBJ whole genome shotgun (WGS) entry which is preliminary data.</text>
</comment>
<protein>
    <submittedName>
        <fullName evidence="2">Polysaccharide biosynthesis C-terminal domain-containing protein</fullName>
    </submittedName>
</protein>
<organism evidence="2 3">
    <name type="scientific">Tigheibacillus jepli</name>
    <dbReference type="NCBI Taxonomy" id="3035914"/>
    <lineage>
        <taxon>Bacteria</taxon>
        <taxon>Bacillati</taxon>
        <taxon>Bacillota</taxon>
        <taxon>Bacilli</taxon>
        <taxon>Bacillales</taxon>
        <taxon>Bacillaceae</taxon>
        <taxon>Tigheibacillus</taxon>
    </lineage>
</organism>
<feature type="transmembrane region" description="Helical" evidence="1">
    <location>
        <begin position="6"/>
        <end position="23"/>
    </location>
</feature>
<keyword evidence="1" id="KW-1133">Transmembrane helix</keyword>
<sequence>MGNHGAAFATVLALFLLTACTLWELHRRLAGFSFLRHIRWRAWLTAGSAMAAFILLCKWVLPCAVSLNRLQLLFMLLPIIIFGALLYVWVLFRMQAFTAKELAILPFVSRFLPRK</sequence>
<name>A0ABU5CCJ2_9BACI</name>
<keyword evidence="1" id="KW-0472">Membrane</keyword>
<reference evidence="2 3" key="1">
    <citation type="submission" date="2023-10" db="EMBL/GenBank/DDBJ databases">
        <title>179-bfca-hs.</title>
        <authorList>
            <person name="Miliotis G."/>
            <person name="Sengupta P."/>
            <person name="Hameed A."/>
            <person name="Chuvochina M."/>
            <person name="Mcdonagh F."/>
            <person name="Simpson A.C."/>
            <person name="Singh N.K."/>
            <person name="Rekha P.D."/>
            <person name="Raman K."/>
            <person name="Hugenholtz P."/>
            <person name="Venkateswaran K."/>
        </authorList>
    </citation>
    <scope>NUCLEOTIDE SEQUENCE [LARGE SCALE GENOMIC DNA]</scope>
    <source>
        <strain evidence="2 3">179-BFC-A-HS</strain>
    </source>
</reference>